<name>A0A9X2I9I5_9GAMM</name>
<organism evidence="2 3">
    <name type="scientific">Legionella maioricensis</name>
    <dbReference type="NCBI Taxonomy" id="2896528"/>
    <lineage>
        <taxon>Bacteria</taxon>
        <taxon>Pseudomonadati</taxon>
        <taxon>Pseudomonadota</taxon>
        <taxon>Gammaproteobacteria</taxon>
        <taxon>Legionellales</taxon>
        <taxon>Legionellaceae</taxon>
        <taxon>Legionella</taxon>
    </lineage>
</organism>
<evidence type="ECO:0000313" key="2">
    <source>
        <dbReference type="EMBL" id="MCL9683359.1"/>
    </source>
</evidence>
<evidence type="ECO:0000313" key="3">
    <source>
        <dbReference type="Proteomes" id="UP001139721"/>
    </source>
</evidence>
<dbReference type="InterPro" id="IPR049756">
    <property type="entry name" value="PlcA-like_dom"/>
</dbReference>
<dbReference type="RefSeq" id="WP_250419331.1">
    <property type="nucleotide sequence ID" value="NZ_JAJKBJ010000003.1"/>
</dbReference>
<feature type="chain" id="PRO_5040802327" evidence="1">
    <location>
        <begin position="31"/>
        <end position="424"/>
    </location>
</feature>
<dbReference type="EMBL" id="JAJKBJ010000003">
    <property type="protein sequence ID" value="MCL9683359.1"/>
    <property type="molecule type" value="Genomic_DNA"/>
</dbReference>
<evidence type="ECO:0000256" key="1">
    <source>
        <dbReference type="SAM" id="SignalP"/>
    </source>
</evidence>
<comment type="caution">
    <text evidence="2">The sequence shown here is derived from an EMBL/GenBank/DDBJ whole genome shotgun (WGS) entry which is preliminary data.</text>
</comment>
<proteinExistence type="predicted"/>
<reference evidence="2" key="1">
    <citation type="submission" date="2021-11" db="EMBL/GenBank/DDBJ databases">
        <title>Legionella maioricencis sp. nov., a new species isolated from hot water samples in Mallorca.</title>
        <authorList>
            <person name="Crespi S."/>
            <person name="Drasar V."/>
            <person name="Salva-Serra F."/>
            <person name="Jaen-Luchoro D."/>
            <person name="Pineiro-Iglesias B."/>
            <person name="Aliaga F."/>
            <person name="Fernandez-Juarez V."/>
            <person name="Coll G."/>
            <person name="Moore E.R.B."/>
            <person name="Bennasar-Figueras A."/>
        </authorList>
    </citation>
    <scope>NUCLEOTIDE SEQUENCE</scope>
    <source>
        <strain evidence="2">HCPI-6</strain>
    </source>
</reference>
<gene>
    <name evidence="2" type="ORF">LOX96_04580</name>
</gene>
<dbReference type="CDD" id="cd22893">
    <property type="entry name" value="PlcA-like"/>
    <property type="match status" value="1"/>
</dbReference>
<keyword evidence="1" id="KW-0732">Signal</keyword>
<feature type="signal peptide" evidence="1">
    <location>
        <begin position="1"/>
        <end position="30"/>
    </location>
</feature>
<accession>A0A9X2I9I5</accession>
<sequence>MMKKYLSLATLPASILLFCWGLCSSSISYADSSAGFALSEHWAIGQQVALRFKVDQAPEAALPLHLKNGLTLTFGDIISLGDLYGVLGKPISHGLDQQEKQARFKDAFKTFAKSFAAVGEVRELTSVIKMEIREIEAGIERGETAEDIYKRVGNEIGRQVNCITGGGCTSHGWWLYPGRYLLLALENYDHFSPNNISVYKNGHQVALQQALKAKKTGKRSDLELAYAMEAFAAHYLSDHFAAGHLRTPRGDLKNKVTPAVLGSLLSNYMHNEENKYGLHVHNALGDQWIIYGDFSYFNPLNQLNRQMLLKTLQQSADELFDAYNSGAMPEQSHVLEMLPDVTPLTDENNLDITPMFFWDDVNKQLYRRTDLSNPYDKKMTSGWWGWSTLLLLKNQYGITSTIQLSLTNYLSQFNPEEVDNSPVA</sequence>
<protein>
    <submittedName>
        <fullName evidence="2">Phospholipase</fullName>
    </submittedName>
</protein>
<dbReference type="AlphaFoldDB" id="A0A9X2I9I5"/>
<dbReference type="Proteomes" id="UP001139721">
    <property type="component" value="Unassembled WGS sequence"/>
</dbReference>
<keyword evidence="3" id="KW-1185">Reference proteome</keyword>